<evidence type="ECO:0000259" key="8">
    <source>
        <dbReference type="Pfam" id="PF02397"/>
    </source>
</evidence>
<keyword evidence="3 9" id="KW-0808">Transferase</keyword>
<dbReference type="EMBL" id="QEKH01000009">
    <property type="protein sequence ID" value="PVY43398.1"/>
    <property type="molecule type" value="Genomic_DNA"/>
</dbReference>
<evidence type="ECO:0000313" key="9">
    <source>
        <dbReference type="EMBL" id="PVY43398.1"/>
    </source>
</evidence>
<feature type="domain" description="Bacterial sugar transferase" evidence="8">
    <location>
        <begin position="41"/>
        <end position="229"/>
    </location>
</feature>
<keyword evidence="10" id="KW-1185">Reference proteome</keyword>
<dbReference type="PANTHER" id="PTHR30576:SF10">
    <property type="entry name" value="SLL5057 PROTEIN"/>
    <property type="match status" value="1"/>
</dbReference>
<dbReference type="Pfam" id="PF02397">
    <property type="entry name" value="Bac_transf"/>
    <property type="match status" value="1"/>
</dbReference>
<dbReference type="PANTHER" id="PTHR30576">
    <property type="entry name" value="COLANIC BIOSYNTHESIS UDP-GLUCOSE LIPID CARRIER TRANSFERASE"/>
    <property type="match status" value="1"/>
</dbReference>
<evidence type="ECO:0000256" key="3">
    <source>
        <dbReference type="ARBA" id="ARBA00022679"/>
    </source>
</evidence>
<comment type="subcellular location">
    <subcellularLocation>
        <location evidence="1">Membrane</location>
        <topology evidence="1">Multi-pass membrane protein</topology>
    </subcellularLocation>
</comment>
<comment type="caution">
    <text evidence="9">The sequence shown here is derived from an EMBL/GenBank/DDBJ whole genome shotgun (WGS) entry which is preliminary data.</text>
</comment>
<evidence type="ECO:0000313" key="10">
    <source>
        <dbReference type="Proteomes" id="UP000245959"/>
    </source>
</evidence>
<evidence type="ECO:0000256" key="7">
    <source>
        <dbReference type="SAM" id="Phobius"/>
    </source>
</evidence>
<evidence type="ECO:0000256" key="4">
    <source>
        <dbReference type="ARBA" id="ARBA00022692"/>
    </source>
</evidence>
<dbReference type="NCBIfam" id="TIGR03025">
    <property type="entry name" value="EPS_sugtrans"/>
    <property type="match status" value="1"/>
</dbReference>
<dbReference type="GO" id="GO:0016020">
    <property type="term" value="C:membrane"/>
    <property type="evidence" value="ECO:0007669"/>
    <property type="project" value="UniProtKB-SubCell"/>
</dbReference>
<accession>A0A2U1B420</accession>
<dbReference type="RefSeq" id="WP_207776085.1">
    <property type="nucleotide sequence ID" value="NZ_CAUBWW010000016.1"/>
</dbReference>
<evidence type="ECO:0000256" key="6">
    <source>
        <dbReference type="ARBA" id="ARBA00023136"/>
    </source>
</evidence>
<protein>
    <submittedName>
        <fullName evidence="9">Exopolysaccharide biosynthesis polyprenyl glycosylphosphotransferase</fullName>
    </submittedName>
</protein>
<proteinExistence type="inferred from homology"/>
<dbReference type="InterPro" id="IPR003362">
    <property type="entry name" value="Bact_transf"/>
</dbReference>
<dbReference type="InterPro" id="IPR017475">
    <property type="entry name" value="EPS_sugar_tfrase"/>
</dbReference>
<evidence type="ECO:0000256" key="2">
    <source>
        <dbReference type="ARBA" id="ARBA00006464"/>
    </source>
</evidence>
<keyword evidence="6 7" id="KW-0472">Membrane</keyword>
<sequence>MDRDEKDELMDYLIHQGKCKRKVKWKLFLWQVTVRGSYLFKTVVDVTCASLGILVLSPVFLVCAAVIRLESPGPVIFKQKRIGRDGRPFNFYKFRSMYIDAEQRRQELLKANESKDGVIFKMQKDPRVTRFGRFIRKFSIDELPQLFNVVVGDMSLVGPRPPLPSEVAEYTLEDRKRLTVKPGITCIWQVSGRSDIPFRQQVALDKEYIMSRSLWRDLWILLKTVPAVLTGKGAY</sequence>
<gene>
    <name evidence="9" type="ORF">C8D82_10983</name>
</gene>
<evidence type="ECO:0000256" key="5">
    <source>
        <dbReference type="ARBA" id="ARBA00022989"/>
    </source>
</evidence>
<comment type="similarity">
    <text evidence="2">Belongs to the bacterial sugar transferase family.</text>
</comment>
<evidence type="ECO:0000256" key="1">
    <source>
        <dbReference type="ARBA" id="ARBA00004141"/>
    </source>
</evidence>
<feature type="transmembrane region" description="Helical" evidence="7">
    <location>
        <begin position="49"/>
        <end position="69"/>
    </location>
</feature>
<organism evidence="9 10">
    <name type="scientific">Victivallis vadensis</name>
    <dbReference type="NCBI Taxonomy" id="172901"/>
    <lineage>
        <taxon>Bacteria</taxon>
        <taxon>Pseudomonadati</taxon>
        <taxon>Lentisphaerota</taxon>
        <taxon>Lentisphaeria</taxon>
        <taxon>Victivallales</taxon>
        <taxon>Victivallaceae</taxon>
        <taxon>Victivallis</taxon>
    </lineage>
</organism>
<name>A0A2U1B420_9BACT</name>
<reference evidence="9 10" key="1">
    <citation type="submission" date="2018-04" db="EMBL/GenBank/DDBJ databases">
        <title>Genomic Encyclopedia of Type Strains, Phase IV (KMG-IV): sequencing the most valuable type-strain genomes for metagenomic binning, comparative biology and taxonomic classification.</title>
        <authorList>
            <person name="Goeker M."/>
        </authorList>
    </citation>
    <scope>NUCLEOTIDE SEQUENCE [LARGE SCALE GENOMIC DNA]</scope>
    <source>
        <strain evidence="9 10">DSM 14823</strain>
    </source>
</reference>
<keyword evidence="4 7" id="KW-0812">Transmembrane</keyword>
<dbReference type="AlphaFoldDB" id="A0A2U1B420"/>
<dbReference type="GO" id="GO:0016780">
    <property type="term" value="F:phosphotransferase activity, for other substituted phosphate groups"/>
    <property type="evidence" value="ECO:0007669"/>
    <property type="project" value="TreeGrafter"/>
</dbReference>
<keyword evidence="5 7" id="KW-1133">Transmembrane helix</keyword>
<dbReference type="Proteomes" id="UP000245959">
    <property type="component" value="Unassembled WGS sequence"/>
</dbReference>